<evidence type="ECO:0000313" key="3">
    <source>
        <dbReference type="Proteomes" id="UP000236753"/>
    </source>
</evidence>
<name>A0A1H5SUB1_9PROT</name>
<dbReference type="AlphaFoldDB" id="A0A1H5SUB1"/>
<reference evidence="2 3" key="1">
    <citation type="submission" date="2016-10" db="EMBL/GenBank/DDBJ databases">
        <authorList>
            <person name="de Groot N.N."/>
        </authorList>
    </citation>
    <scope>NUCLEOTIDE SEQUENCE [LARGE SCALE GENOMIC DNA]</scope>
    <source>
        <strain evidence="2 3">Nm13</strain>
    </source>
</reference>
<dbReference type="Proteomes" id="UP000236753">
    <property type="component" value="Unassembled WGS sequence"/>
</dbReference>
<keyword evidence="1" id="KW-0472">Membrane</keyword>
<protein>
    <submittedName>
        <fullName evidence="2">Uncharacterized protein</fullName>
    </submittedName>
</protein>
<keyword evidence="1" id="KW-1133">Transmembrane helix</keyword>
<organism evidence="2 3">
    <name type="scientific">Nitrosomonas ureae</name>
    <dbReference type="NCBI Taxonomy" id="44577"/>
    <lineage>
        <taxon>Bacteria</taxon>
        <taxon>Pseudomonadati</taxon>
        <taxon>Pseudomonadota</taxon>
        <taxon>Betaproteobacteria</taxon>
        <taxon>Nitrosomonadales</taxon>
        <taxon>Nitrosomonadaceae</taxon>
        <taxon>Nitrosomonas</taxon>
    </lineage>
</organism>
<feature type="transmembrane region" description="Helical" evidence="1">
    <location>
        <begin position="12"/>
        <end position="34"/>
    </location>
</feature>
<dbReference type="EMBL" id="FNUX01000003">
    <property type="protein sequence ID" value="SEF54115.1"/>
    <property type="molecule type" value="Genomic_DNA"/>
</dbReference>
<accession>A0A1H5SUB1</accession>
<proteinExistence type="predicted"/>
<keyword evidence="1" id="KW-0812">Transmembrane</keyword>
<evidence type="ECO:0000256" key="1">
    <source>
        <dbReference type="SAM" id="Phobius"/>
    </source>
</evidence>
<sequence>MSEVNRRETDAQVLRLFFISAAVFIVIGAIVYGVF</sequence>
<gene>
    <name evidence="2" type="ORF">SAMN05216334_10391</name>
</gene>
<evidence type="ECO:0000313" key="2">
    <source>
        <dbReference type="EMBL" id="SEF54115.1"/>
    </source>
</evidence>